<dbReference type="InterPro" id="IPR012677">
    <property type="entry name" value="Nucleotide-bd_a/b_plait_sf"/>
</dbReference>
<dbReference type="PROSITE" id="PS50102">
    <property type="entry name" value="RRM"/>
    <property type="match status" value="1"/>
</dbReference>
<feature type="region of interest" description="Disordered" evidence="3">
    <location>
        <begin position="83"/>
        <end position="110"/>
    </location>
</feature>
<evidence type="ECO:0000313" key="6">
    <source>
        <dbReference type="Proteomes" id="UP001465755"/>
    </source>
</evidence>
<feature type="domain" description="RRM" evidence="4">
    <location>
        <begin position="216"/>
        <end position="296"/>
    </location>
</feature>
<feature type="compositionally biased region" description="Low complexity" evidence="3">
    <location>
        <begin position="336"/>
        <end position="345"/>
    </location>
</feature>
<comment type="caution">
    <text evidence="5">The sequence shown here is derived from an EMBL/GenBank/DDBJ whole genome shotgun (WGS) entry which is preliminary data.</text>
</comment>
<feature type="compositionally biased region" description="Basic and acidic residues" evidence="3">
    <location>
        <begin position="372"/>
        <end position="389"/>
    </location>
</feature>
<sequence length="458" mass="49032">MASAISSRTLLVTNLPAYVEYKEFERLFTQLRGCSSCHLAKANNGALFGVLEFLDVESAALAHSIYNGYEGWDTPGLYIHPPPLTFPNNANKRPLEGGDAEGPPAKQARQAAPLQNGLGGYDAGVVPALAGVSQPLMPPLPAELPVGGALPNGAPVTALANGHYAEEPYNPLQLPDGAQQPYQADIYSEDAMAAAAYDEYVQQEILPGADGIAPNDTLYISNLPQDVTKRELAHIFRPFLGFTNCRLLRPQGNKQNAVVHFDTTENAAHARTTLDNYPMDLEDLELYCLTVAFAKPKKTREPQRGSLRSASRERQTLYPDPARGGARGGPGGARGGAPSSGRSASTYGRDESLRGRGGGHARPRAPRPSSSRPERHSYDDDVLYDDHAPPPHYGGPPDPRLHSRRDAHGPIPHGRGGPMSRGGRGGGSPRGRHGPPRGSFGGRGDPHRDRPSSRGGYH</sequence>
<keyword evidence="1 2" id="KW-0694">RNA-binding</keyword>
<proteinExistence type="predicted"/>
<keyword evidence="6" id="KW-1185">Reference proteome</keyword>
<name>A0AAW1PYX5_9CHLO</name>
<dbReference type="Pfam" id="PF00076">
    <property type="entry name" value="RRM_1"/>
    <property type="match status" value="1"/>
</dbReference>
<dbReference type="AlphaFoldDB" id="A0AAW1PYX5"/>
<reference evidence="5 6" key="1">
    <citation type="journal article" date="2024" name="Nat. Commun.">
        <title>Phylogenomics reveals the evolutionary origins of lichenization in chlorophyte algae.</title>
        <authorList>
            <person name="Puginier C."/>
            <person name="Libourel C."/>
            <person name="Otte J."/>
            <person name="Skaloud P."/>
            <person name="Haon M."/>
            <person name="Grisel S."/>
            <person name="Petersen M."/>
            <person name="Berrin J.G."/>
            <person name="Delaux P.M."/>
            <person name="Dal Grande F."/>
            <person name="Keller J."/>
        </authorList>
    </citation>
    <scope>NUCLEOTIDE SEQUENCE [LARGE SCALE GENOMIC DNA]</scope>
    <source>
        <strain evidence="5 6">SAG 2036</strain>
    </source>
</reference>
<dbReference type="SUPFAM" id="SSF54928">
    <property type="entry name" value="RNA-binding domain, RBD"/>
    <property type="match status" value="2"/>
</dbReference>
<dbReference type="Gene3D" id="3.30.70.330">
    <property type="match status" value="2"/>
</dbReference>
<accession>A0AAW1PYX5</accession>
<dbReference type="GO" id="GO:0003723">
    <property type="term" value="F:RNA binding"/>
    <property type="evidence" value="ECO:0007669"/>
    <property type="project" value="UniProtKB-UniRule"/>
</dbReference>
<dbReference type="InterPro" id="IPR035979">
    <property type="entry name" value="RBD_domain_sf"/>
</dbReference>
<feature type="compositionally biased region" description="Gly residues" evidence="3">
    <location>
        <begin position="414"/>
        <end position="429"/>
    </location>
</feature>
<organism evidence="5 6">
    <name type="scientific">Symbiochloris irregularis</name>
    <dbReference type="NCBI Taxonomy" id="706552"/>
    <lineage>
        <taxon>Eukaryota</taxon>
        <taxon>Viridiplantae</taxon>
        <taxon>Chlorophyta</taxon>
        <taxon>core chlorophytes</taxon>
        <taxon>Trebouxiophyceae</taxon>
        <taxon>Trebouxiales</taxon>
        <taxon>Trebouxiaceae</taxon>
        <taxon>Symbiochloris</taxon>
    </lineage>
</organism>
<feature type="compositionally biased region" description="Gly residues" evidence="3">
    <location>
        <begin position="325"/>
        <end position="335"/>
    </location>
</feature>
<feature type="region of interest" description="Disordered" evidence="3">
    <location>
        <begin position="297"/>
        <end position="458"/>
    </location>
</feature>
<dbReference type="Proteomes" id="UP001465755">
    <property type="component" value="Unassembled WGS sequence"/>
</dbReference>
<evidence type="ECO:0000259" key="4">
    <source>
        <dbReference type="PROSITE" id="PS50102"/>
    </source>
</evidence>
<protein>
    <recommendedName>
        <fullName evidence="4">RRM domain-containing protein</fullName>
    </recommendedName>
</protein>
<evidence type="ECO:0000256" key="2">
    <source>
        <dbReference type="PROSITE-ProRule" id="PRU00176"/>
    </source>
</evidence>
<dbReference type="EMBL" id="JALJOQ010000003">
    <property type="protein sequence ID" value="KAK9813637.1"/>
    <property type="molecule type" value="Genomic_DNA"/>
</dbReference>
<evidence type="ECO:0000313" key="5">
    <source>
        <dbReference type="EMBL" id="KAK9813637.1"/>
    </source>
</evidence>
<dbReference type="SMART" id="SM00360">
    <property type="entry name" value="RRM"/>
    <property type="match status" value="2"/>
</dbReference>
<evidence type="ECO:0000256" key="1">
    <source>
        <dbReference type="ARBA" id="ARBA00022884"/>
    </source>
</evidence>
<gene>
    <name evidence="5" type="ORF">WJX73_001040</name>
</gene>
<dbReference type="PANTHER" id="PTHR10501">
    <property type="entry name" value="U1 SMALL NUCLEAR RIBONUCLEOPROTEIN A/U2 SMALL NUCLEAR RIBONUCLEOPROTEIN B"/>
    <property type="match status" value="1"/>
</dbReference>
<feature type="compositionally biased region" description="Basic and acidic residues" evidence="3">
    <location>
        <begin position="399"/>
        <end position="408"/>
    </location>
</feature>
<dbReference type="InterPro" id="IPR000504">
    <property type="entry name" value="RRM_dom"/>
</dbReference>
<evidence type="ECO:0000256" key="3">
    <source>
        <dbReference type="SAM" id="MobiDB-lite"/>
    </source>
</evidence>